<dbReference type="Pfam" id="PF14559">
    <property type="entry name" value="TPR_19"/>
    <property type="match status" value="1"/>
</dbReference>
<dbReference type="InterPro" id="IPR011990">
    <property type="entry name" value="TPR-like_helical_dom_sf"/>
</dbReference>
<proteinExistence type="predicted"/>
<sequence>MSTQEEFQGCPCGGCCEGNPNEGGCEGCPNAGACEGCQNADGCCCEGGCEGCPNTGACEGDCGCKEEQPTEENLPYTTYGTDDDGYVLLTEDGGVKKKIIKEGTGDLPPAGSKVTVHYDGYLYPSGEEFDSSRKRHSPFTFNLSKGEVIKAWDIGIATIRRGEKASLICAPEYAYGESGSPPSIGKNATLRFEVEGLNIEPPHQTIAERIESATKSKEEGNAFFKEKKFDEAIECYNQGIKALDYRWGATPVEEKNIETLRVILNSNAAMCSLKTNNLNDAVKFCNTAIELDPFNTKALYRLSEAYIGLSNFEKATEVINKCLEINPDDALFKRQALICKKKEKVFKASEKKMYAKMFS</sequence>
<dbReference type="PROSITE" id="PS50059">
    <property type="entry name" value="FKBP_PPIASE"/>
    <property type="match status" value="1"/>
</dbReference>
<feature type="domain" description="PPIase FKBP-type" evidence="9">
    <location>
        <begin position="111"/>
        <end position="200"/>
    </location>
</feature>
<comment type="caution">
    <text evidence="10">The sequence shown here is derived from an EMBL/GenBank/DDBJ whole genome shotgun (WGS) entry which is preliminary data.</text>
</comment>
<evidence type="ECO:0000256" key="1">
    <source>
        <dbReference type="ARBA" id="ARBA00000971"/>
    </source>
</evidence>
<keyword evidence="4 8" id="KW-0802">TPR repeat</keyword>
<dbReference type="SMART" id="SM00028">
    <property type="entry name" value="TPR"/>
    <property type="match status" value="3"/>
</dbReference>
<dbReference type="OrthoDB" id="1902587at2759"/>
<evidence type="ECO:0000259" key="9">
    <source>
        <dbReference type="PROSITE" id="PS50059"/>
    </source>
</evidence>
<accession>A0A1Y1ZDM0</accession>
<dbReference type="PANTHER" id="PTHR46512">
    <property type="entry name" value="PEPTIDYLPROLYL ISOMERASE"/>
    <property type="match status" value="1"/>
</dbReference>
<evidence type="ECO:0000256" key="4">
    <source>
        <dbReference type="ARBA" id="ARBA00022803"/>
    </source>
</evidence>
<evidence type="ECO:0000256" key="3">
    <source>
        <dbReference type="ARBA" id="ARBA00022737"/>
    </source>
</evidence>
<feature type="repeat" description="TPR" evidence="8">
    <location>
        <begin position="296"/>
        <end position="329"/>
    </location>
</feature>
<keyword evidence="5 7" id="KW-0697">Rotamase</keyword>
<dbReference type="PROSITE" id="PS50293">
    <property type="entry name" value="TPR_REGION"/>
    <property type="match status" value="1"/>
</dbReference>
<dbReference type="Gene3D" id="1.25.40.10">
    <property type="entry name" value="Tetratricopeptide repeat domain"/>
    <property type="match status" value="1"/>
</dbReference>
<dbReference type="Gene3D" id="3.10.50.40">
    <property type="match status" value="1"/>
</dbReference>
<evidence type="ECO:0000256" key="6">
    <source>
        <dbReference type="ARBA" id="ARBA00023235"/>
    </source>
</evidence>
<evidence type="ECO:0000256" key="7">
    <source>
        <dbReference type="PROSITE-ProRule" id="PRU00277"/>
    </source>
</evidence>
<keyword evidence="11" id="KW-1185">Reference proteome</keyword>
<evidence type="ECO:0000256" key="2">
    <source>
        <dbReference type="ARBA" id="ARBA00013194"/>
    </source>
</evidence>
<dbReference type="AlphaFoldDB" id="A0A1Y1ZDM0"/>
<dbReference type="EC" id="5.2.1.8" evidence="2 7"/>
<gene>
    <name evidence="10" type="ORF">LY90DRAFT_709097</name>
</gene>
<dbReference type="InterPro" id="IPR001179">
    <property type="entry name" value="PPIase_FKBP_dom"/>
</dbReference>
<dbReference type="SUPFAM" id="SSF54534">
    <property type="entry name" value="FKBP-like"/>
    <property type="match status" value="1"/>
</dbReference>
<evidence type="ECO:0000256" key="5">
    <source>
        <dbReference type="ARBA" id="ARBA00023110"/>
    </source>
</evidence>
<protein>
    <recommendedName>
        <fullName evidence="2 7">peptidylprolyl isomerase</fullName>
        <ecNumber evidence="2 7">5.2.1.8</ecNumber>
    </recommendedName>
</protein>
<keyword evidence="3" id="KW-0677">Repeat</keyword>
<name>A0A1Y1ZDM0_9FUNG</name>
<dbReference type="FunFam" id="3.10.50.40:FF:000006">
    <property type="entry name" value="Peptidyl-prolyl cis-trans isomerase"/>
    <property type="match status" value="1"/>
</dbReference>
<dbReference type="SUPFAM" id="SSF48452">
    <property type="entry name" value="TPR-like"/>
    <property type="match status" value="1"/>
</dbReference>
<dbReference type="PANTHER" id="PTHR46512:SF9">
    <property type="entry name" value="PEPTIDYLPROLYL ISOMERASE"/>
    <property type="match status" value="1"/>
</dbReference>
<evidence type="ECO:0000256" key="8">
    <source>
        <dbReference type="PROSITE-ProRule" id="PRU00339"/>
    </source>
</evidence>
<dbReference type="Pfam" id="PF13181">
    <property type="entry name" value="TPR_8"/>
    <property type="match status" value="1"/>
</dbReference>
<dbReference type="PROSITE" id="PS50005">
    <property type="entry name" value="TPR"/>
    <property type="match status" value="1"/>
</dbReference>
<reference evidence="10 11" key="1">
    <citation type="submission" date="2016-08" db="EMBL/GenBank/DDBJ databases">
        <title>A Parts List for Fungal Cellulosomes Revealed by Comparative Genomics.</title>
        <authorList>
            <consortium name="DOE Joint Genome Institute"/>
            <person name="Haitjema C.H."/>
            <person name="Gilmore S.P."/>
            <person name="Henske J.K."/>
            <person name="Solomon K.V."/>
            <person name="De Groot R."/>
            <person name="Kuo A."/>
            <person name="Mondo S.J."/>
            <person name="Salamov A.A."/>
            <person name="Labutti K."/>
            <person name="Zhao Z."/>
            <person name="Chiniquy J."/>
            <person name="Barry K."/>
            <person name="Brewer H.M."/>
            <person name="Purvine S.O."/>
            <person name="Wright A.T."/>
            <person name="Boxma B."/>
            <person name="Van Alen T."/>
            <person name="Hackstein J.H."/>
            <person name="Baker S.E."/>
            <person name="Grigoriev I.V."/>
            <person name="O'Malley M.A."/>
        </authorList>
    </citation>
    <scope>NUCLEOTIDE SEQUENCE [LARGE SCALE GENOMIC DNA]</scope>
    <source>
        <strain evidence="10 11">G1</strain>
    </source>
</reference>
<dbReference type="EMBL" id="MCOG01000423">
    <property type="protein sequence ID" value="ORY08382.1"/>
    <property type="molecule type" value="Genomic_DNA"/>
</dbReference>
<comment type="catalytic activity">
    <reaction evidence="1 7">
        <text>[protein]-peptidylproline (omega=180) = [protein]-peptidylproline (omega=0)</text>
        <dbReference type="Rhea" id="RHEA:16237"/>
        <dbReference type="Rhea" id="RHEA-COMP:10747"/>
        <dbReference type="Rhea" id="RHEA-COMP:10748"/>
        <dbReference type="ChEBI" id="CHEBI:83833"/>
        <dbReference type="ChEBI" id="CHEBI:83834"/>
        <dbReference type="EC" id="5.2.1.8"/>
    </reaction>
</comment>
<evidence type="ECO:0000313" key="11">
    <source>
        <dbReference type="Proteomes" id="UP000193920"/>
    </source>
</evidence>
<keyword evidence="6 7" id="KW-0413">Isomerase</keyword>
<dbReference type="GO" id="GO:0003755">
    <property type="term" value="F:peptidyl-prolyl cis-trans isomerase activity"/>
    <property type="evidence" value="ECO:0007669"/>
    <property type="project" value="UniProtKB-KW"/>
</dbReference>
<dbReference type="STRING" id="1754190.A0A1Y1ZDM0"/>
<dbReference type="Pfam" id="PF00254">
    <property type="entry name" value="FKBP_C"/>
    <property type="match status" value="1"/>
</dbReference>
<evidence type="ECO:0000313" key="10">
    <source>
        <dbReference type="EMBL" id="ORY08382.1"/>
    </source>
</evidence>
<dbReference type="InterPro" id="IPR050754">
    <property type="entry name" value="FKBP4/5/8-like"/>
</dbReference>
<organism evidence="10 11">
    <name type="scientific">Neocallimastix californiae</name>
    <dbReference type="NCBI Taxonomy" id="1754190"/>
    <lineage>
        <taxon>Eukaryota</taxon>
        <taxon>Fungi</taxon>
        <taxon>Fungi incertae sedis</taxon>
        <taxon>Chytridiomycota</taxon>
        <taxon>Chytridiomycota incertae sedis</taxon>
        <taxon>Neocallimastigomycetes</taxon>
        <taxon>Neocallimastigales</taxon>
        <taxon>Neocallimastigaceae</taxon>
        <taxon>Neocallimastix</taxon>
    </lineage>
</organism>
<dbReference type="Proteomes" id="UP000193920">
    <property type="component" value="Unassembled WGS sequence"/>
</dbReference>
<dbReference type="InterPro" id="IPR046357">
    <property type="entry name" value="PPIase_dom_sf"/>
</dbReference>
<dbReference type="InterPro" id="IPR019734">
    <property type="entry name" value="TPR_rpt"/>
</dbReference>